<accession>A0A1J5T7G3</accession>
<dbReference type="PANTHER" id="PTHR37309">
    <property type="entry name" value="SLR0284 PROTEIN"/>
    <property type="match status" value="1"/>
</dbReference>
<keyword evidence="1" id="KW-0812">Transmembrane</keyword>
<evidence type="ECO:0000313" key="2">
    <source>
        <dbReference type="EMBL" id="OIR16810.1"/>
    </source>
</evidence>
<organism evidence="2">
    <name type="scientific">mine drainage metagenome</name>
    <dbReference type="NCBI Taxonomy" id="410659"/>
    <lineage>
        <taxon>unclassified sequences</taxon>
        <taxon>metagenomes</taxon>
        <taxon>ecological metagenomes</taxon>
    </lineage>
</organism>
<dbReference type="AlphaFoldDB" id="A0A1J5T7G3"/>
<evidence type="ECO:0008006" key="3">
    <source>
        <dbReference type="Google" id="ProtNLM"/>
    </source>
</evidence>
<proteinExistence type="predicted"/>
<evidence type="ECO:0000256" key="1">
    <source>
        <dbReference type="SAM" id="Phobius"/>
    </source>
</evidence>
<feature type="transmembrane region" description="Helical" evidence="1">
    <location>
        <begin position="30"/>
        <end position="48"/>
    </location>
</feature>
<dbReference type="Pfam" id="PF04020">
    <property type="entry name" value="Phage_holin_4_2"/>
    <property type="match status" value="1"/>
</dbReference>
<comment type="caution">
    <text evidence="2">The sequence shown here is derived from an EMBL/GenBank/DDBJ whole genome shotgun (WGS) entry which is preliminary data.</text>
</comment>
<feature type="transmembrane region" description="Helical" evidence="1">
    <location>
        <begin position="91"/>
        <end position="117"/>
    </location>
</feature>
<protein>
    <recommendedName>
        <fullName evidence="3">Phage holin family protein</fullName>
    </recommendedName>
</protein>
<dbReference type="EMBL" id="MLJW01000006">
    <property type="protein sequence ID" value="OIR16810.1"/>
    <property type="molecule type" value="Genomic_DNA"/>
</dbReference>
<sequence length="130" mass="14242">MLPRLLLIWTLNALALVAVANFVPGIHVDGFMAAFIAAFVLGLVNTLIRPIFLVLTLPVTMLTLGLFIFVINGLMFWFAGSILLGFVVDSFWSGVFGAVLYSIFSWALSSAAAQLLVRKHGNQHKDTDQF</sequence>
<keyword evidence="1" id="KW-0472">Membrane</keyword>
<dbReference type="InterPro" id="IPR007165">
    <property type="entry name" value="Phage_holin_4_2"/>
</dbReference>
<gene>
    <name evidence="2" type="ORF">GALL_26300</name>
</gene>
<keyword evidence="1" id="KW-1133">Transmembrane helix</keyword>
<name>A0A1J5T7G3_9ZZZZ</name>
<dbReference type="PANTHER" id="PTHR37309:SF1">
    <property type="entry name" value="SLR0284 PROTEIN"/>
    <property type="match status" value="1"/>
</dbReference>
<feature type="transmembrane region" description="Helical" evidence="1">
    <location>
        <begin position="55"/>
        <end position="79"/>
    </location>
</feature>
<reference evidence="2" key="1">
    <citation type="submission" date="2016-10" db="EMBL/GenBank/DDBJ databases">
        <title>Sequence of Gallionella enrichment culture.</title>
        <authorList>
            <person name="Poehlein A."/>
            <person name="Muehling M."/>
            <person name="Daniel R."/>
        </authorList>
    </citation>
    <scope>NUCLEOTIDE SEQUENCE</scope>
</reference>